<reference evidence="3 4" key="1">
    <citation type="submission" date="2015-01" db="EMBL/GenBank/DDBJ databases">
        <title>Genome of allotetraploid Gossypium barbadense reveals genomic plasticity and fiber elongation in cotton evolution.</title>
        <authorList>
            <person name="Chen X."/>
            <person name="Liu X."/>
            <person name="Zhao B."/>
            <person name="Zheng H."/>
            <person name="Hu Y."/>
            <person name="Lu G."/>
            <person name="Yang C."/>
            <person name="Chen J."/>
            <person name="Shan C."/>
            <person name="Zhang L."/>
            <person name="Zhou Y."/>
            <person name="Wang L."/>
            <person name="Guo W."/>
            <person name="Bai Y."/>
            <person name="Ruan J."/>
            <person name="Shangguan X."/>
            <person name="Mao Y."/>
            <person name="Jiang J."/>
            <person name="Zhu Y."/>
            <person name="Lei J."/>
            <person name="Kang H."/>
            <person name="Chen S."/>
            <person name="He X."/>
            <person name="Wang R."/>
            <person name="Wang Y."/>
            <person name="Chen J."/>
            <person name="Wang L."/>
            <person name="Yu S."/>
            <person name="Wang B."/>
            <person name="Wei J."/>
            <person name="Song S."/>
            <person name="Lu X."/>
            <person name="Gao Z."/>
            <person name="Gu W."/>
            <person name="Deng X."/>
            <person name="Ma D."/>
            <person name="Wang S."/>
            <person name="Liang W."/>
            <person name="Fang L."/>
            <person name="Cai C."/>
            <person name="Zhu X."/>
            <person name="Zhou B."/>
            <person name="Zhang Y."/>
            <person name="Chen Z."/>
            <person name="Xu S."/>
            <person name="Zhu R."/>
            <person name="Wang S."/>
            <person name="Zhang T."/>
            <person name="Zhao G."/>
        </authorList>
    </citation>
    <scope>NUCLEOTIDE SEQUENCE [LARGE SCALE GENOMIC DNA]</scope>
    <source>
        <strain evidence="4">cv. Xinhai21</strain>
        <tissue evidence="3">Leaf</tissue>
    </source>
</reference>
<name>A0A2P5XR37_GOSBA</name>
<dbReference type="OrthoDB" id="1798589at2759"/>
<dbReference type="Proteomes" id="UP000239757">
    <property type="component" value="Unassembled WGS sequence"/>
</dbReference>
<organism evidence="3 4">
    <name type="scientific">Gossypium barbadense</name>
    <name type="common">Sea Island cotton</name>
    <name type="synonym">Hibiscus barbadensis</name>
    <dbReference type="NCBI Taxonomy" id="3634"/>
    <lineage>
        <taxon>Eukaryota</taxon>
        <taxon>Viridiplantae</taxon>
        <taxon>Streptophyta</taxon>
        <taxon>Embryophyta</taxon>
        <taxon>Tracheophyta</taxon>
        <taxon>Spermatophyta</taxon>
        <taxon>Magnoliopsida</taxon>
        <taxon>eudicotyledons</taxon>
        <taxon>Gunneridae</taxon>
        <taxon>Pentapetalae</taxon>
        <taxon>rosids</taxon>
        <taxon>malvids</taxon>
        <taxon>Malvales</taxon>
        <taxon>Malvaceae</taxon>
        <taxon>Malvoideae</taxon>
        <taxon>Gossypium</taxon>
    </lineage>
</organism>
<evidence type="ECO:0000313" key="4">
    <source>
        <dbReference type="Proteomes" id="UP000239757"/>
    </source>
</evidence>
<dbReference type="EMBL" id="KZ664386">
    <property type="protein sequence ID" value="PPS05791.1"/>
    <property type="molecule type" value="Genomic_DNA"/>
</dbReference>
<evidence type="ECO:0000259" key="2">
    <source>
        <dbReference type="Pfam" id="PF18791"/>
    </source>
</evidence>
<proteinExistence type="predicted"/>
<evidence type="ECO:0008006" key="5">
    <source>
        <dbReference type="Google" id="ProtNLM"/>
    </source>
</evidence>
<protein>
    <recommendedName>
        <fullName evidence="5">Transport inhibitor response 1 domain-containing protein</fullName>
    </recommendedName>
</protein>
<accession>A0A2P5XR37</accession>
<sequence>MGETGLSNVVLDLVMMCVDNPKDRDAISLVSGAGKPRAAMFNLIPEDWGGHVTPWALKLDKCSGFSTDGLLHVGLLCRQLRTLFLEESSIIEKNGQWLHEIAINISFLDTLNFYMINLVRVSFEDLELIVRNCLYLASVKVRDAEILDLVGFFRAASVLEEFCGSSVNEEPEIYAAVSSPPRVCCLGLNLYQEQ</sequence>
<dbReference type="Gene3D" id="1.20.1280.50">
    <property type="match status" value="1"/>
</dbReference>
<dbReference type="InterPro" id="IPR041567">
    <property type="entry name" value="COI1_F-box"/>
</dbReference>
<evidence type="ECO:0000259" key="1">
    <source>
        <dbReference type="Pfam" id="PF18511"/>
    </source>
</evidence>
<dbReference type="AlphaFoldDB" id="A0A2P5XR37"/>
<dbReference type="Pfam" id="PF18511">
    <property type="entry name" value="F-box_5"/>
    <property type="match status" value="1"/>
</dbReference>
<dbReference type="Pfam" id="PF18791">
    <property type="entry name" value="Transp_inhibit"/>
    <property type="match status" value="1"/>
</dbReference>
<dbReference type="Gene3D" id="3.80.10.10">
    <property type="entry name" value="Ribonuclease Inhibitor"/>
    <property type="match status" value="1"/>
</dbReference>
<evidence type="ECO:0000313" key="3">
    <source>
        <dbReference type="EMBL" id="PPS05791.1"/>
    </source>
</evidence>
<dbReference type="InterPro" id="IPR032675">
    <property type="entry name" value="LRR_dom_sf"/>
</dbReference>
<gene>
    <name evidence="3" type="ORF">GOBAR_AA14850</name>
</gene>
<feature type="domain" description="Transport inhibitor response 1" evidence="2">
    <location>
        <begin position="34"/>
        <end position="59"/>
    </location>
</feature>
<feature type="domain" description="COI1 F-box" evidence="1">
    <location>
        <begin position="4"/>
        <end position="30"/>
    </location>
</feature>
<dbReference type="InterPro" id="IPR041101">
    <property type="entry name" value="Transp_inhibit"/>
</dbReference>